<dbReference type="Proteomes" id="UP000830768">
    <property type="component" value="Chromosome 13"/>
</dbReference>
<reference evidence="1" key="1">
    <citation type="submission" date="2021-11" db="EMBL/GenBank/DDBJ databases">
        <title>Fusarium solani-melongenae Genome sequencing and assembly.</title>
        <authorList>
            <person name="Xie S."/>
            <person name="Huang L."/>
            <person name="Zhang X."/>
        </authorList>
    </citation>
    <scope>NUCLEOTIDE SEQUENCE</scope>
    <source>
        <strain evidence="1">CRI 24-3</strain>
    </source>
</reference>
<accession>A0ACD3ZS42</accession>
<sequence length="243" mass="27558">MASKDIAEDDLKENKHESSKPAEPALRQLIPDGDIMLLVGPEQEKIQISSHLLCKTSPVFKNMLNSDFEEGKAFRERNGAPAEIKLPDDSPETVYNAFGALYGGEETVYHLTPEQVLDVAVLANKYCMVERFTLAKSFWLRQDRGFSTKATWNLMMAAYLFESYRDLFYYSNLLVTKKNSSLVRYASKTSDWVTGLKLCLAIEELRSRGKLKMGICLYCFDKVEASDLGFADKHANCPFLLHK</sequence>
<keyword evidence="2" id="KW-1185">Reference proteome</keyword>
<proteinExistence type="predicted"/>
<organism evidence="1 2">
    <name type="scientific">Fusarium solani subsp. cucurbitae</name>
    <name type="common">Neocosmosporum cucurbitae</name>
    <dbReference type="NCBI Taxonomy" id="2747967"/>
    <lineage>
        <taxon>Eukaryota</taxon>
        <taxon>Fungi</taxon>
        <taxon>Dikarya</taxon>
        <taxon>Ascomycota</taxon>
        <taxon>Pezizomycotina</taxon>
        <taxon>Sordariomycetes</taxon>
        <taxon>Hypocreomycetidae</taxon>
        <taxon>Hypocreales</taxon>
        <taxon>Nectriaceae</taxon>
        <taxon>Fusarium</taxon>
        <taxon>Fusarium solani species complex</taxon>
    </lineage>
</organism>
<gene>
    <name evidence="1" type="ORF">LCI18_015119</name>
</gene>
<dbReference type="EMBL" id="CP090041">
    <property type="protein sequence ID" value="UPL04185.1"/>
    <property type="molecule type" value="Genomic_DNA"/>
</dbReference>
<evidence type="ECO:0000313" key="2">
    <source>
        <dbReference type="Proteomes" id="UP000830768"/>
    </source>
</evidence>
<evidence type="ECO:0000313" key="1">
    <source>
        <dbReference type="EMBL" id="UPL04185.1"/>
    </source>
</evidence>
<name>A0ACD3ZS42_FUSSC</name>
<protein>
    <submittedName>
        <fullName evidence="1">Uncharacterized protein</fullName>
    </submittedName>
</protein>